<accession>A0A8X7BSP1</accession>
<name>A0A8X7BSP1_9ARAC</name>
<gene>
    <name evidence="1" type="ORF">TNIN_257661</name>
</gene>
<evidence type="ECO:0000313" key="2">
    <source>
        <dbReference type="Proteomes" id="UP000886998"/>
    </source>
</evidence>
<protein>
    <submittedName>
        <fullName evidence="1">Uncharacterized protein</fullName>
    </submittedName>
</protein>
<organism evidence="1 2">
    <name type="scientific">Trichonephila inaurata madagascariensis</name>
    <dbReference type="NCBI Taxonomy" id="2747483"/>
    <lineage>
        <taxon>Eukaryota</taxon>
        <taxon>Metazoa</taxon>
        <taxon>Ecdysozoa</taxon>
        <taxon>Arthropoda</taxon>
        <taxon>Chelicerata</taxon>
        <taxon>Arachnida</taxon>
        <taxon>Araneae</taxon>
        <taxon>Araneomorphae</taxon>
        <taxon>Entelegynae</taxon>
        <taxon>Araneoidea</taxon>
        <taxon>Nephilidae</taxon>
        <taxon>Trichonephila</taxon>
        <taxon>Trichonephila inaurata</taxon>
    </lineage>
</organism>
<comment type="caution">
    <text evidence="1">The sequence shown here is derived from an EMBL/GenBank/DDBJ whole genome shotgun (WGS) entry which is preliminary data.</text>
</comment>
<dbReference type="OrthoDB" id="10332309at2759"/>
<keyword evidence="2" id="KW-1185">Reference proteome</keyword>
<evidence type="ECO:0000313" key="1">
    <source>
        <dbReference type="EMBL" id="GFY41793.1"/>
    </source>
</evidence>
<dbReference type="Proteomes" id="UP000886998">
    <property type="component" value="Unassembled WGS sequence"/>
</dbReference>
<proteinExistence type="predicted"/>
<sequence length="153" mass="17370">MYSRSHPLLRNSPSSQLYLNRGLILNEPFITASFGDSLGGSPAIGGLASRILWRPAPAQEGVTRDRFSSVKSPFKWRTGARDDKGSQPCCELLKAMHDGYDRRTRGRETARLHPFSNDVTQRNGFEGVIDWTERFLFLAYFPFLEPPTFREMA</sequence>
<dbReference type="EMBL" id="BMAV01002681">
    <property type="protein sequence ID" value="GFY41793.1"/>
    <property type="molecule type" value="Genomic_DNA"/>
</dbReference>
<dbReference type="AlphaFoldDB" id="A0A8X7BSP1"/>
<reference evidence="1" key="1">
    <citation type="submission" date="2020-08" db="EMBL/GenBank/DDBJ databases">
        <title>Multicomponent nature underlies the extraordinary mechanical properties of spider dragline silk.</title>
        <authorList>
            <person name="Kono N."/>
            <person name="Nakamura H."/>
            <person name="Mori M."/>
            <person name="Yoshida Y."/>
            <person name="Ohtoshi R."/>
            <person name="Malay A.D."/>
            <person name="Moran D.A.P."/>
            <person name="Tomita M."/>
            <person name="Numata K."/>
            <person name="Arakawa K."/>
        </authorList>
    </citation>
    <scope>NUCLEOTIDE SEQUENCE</scope>
</reference>